<comment type="similarity">
    <text evidence="2 10">Belongs to the disproportionating enzyme family.</text>
</comment>
<evidence type="ECO:0000313" key="11">
    <source>
        <dbReference type="EMBL" id="REI42905.1"/>
    </source>
</evidence>
<evidence type="ECO:0000256" key="7">
    <source>
        <dbReference type="ARBA" id="ARBA00023277"/>
    </source>
</evidence>
<dbReference type="Pfam" id="PF02446">
    <property type="entry name" value="Glyco_hydro_77"/>
    <property type="match status" value="1"/>
</dbReference>
<dbReference type="SUPFAM" id="SSF51445">
    <property type="entry name" value="(Trans)glycosidases"/>
    <property type="match status" value="1"/>
</dbReference>
<name>A0ABX9KKJ8_9FUSO</name>
<keyword evidence="5 10" id="KW-0328">Glycosyltransferase</keyword>
<gene>
    <name evidence="11" type="primary">malQ</name>
    <name evidence="11" type="ORF">DYH56_01790</name>
</gene>
<protein>
    <recommendedName>
        <fullName evidence="4 10">4-alpha-glucanotransferase</fullName>
        <ecNumber evidence="3 10">2.4.1.25</ecNumber>
    </recommendedName>
    <alternativeName>
        <fullName evidence="8 10">Amylomaltase</fullName>
    </alternativeName>
    <alternativeName>
        <fullName evidence="9 10">Disproportionating enzyme</fullName>
    </alternativeName>
</protein>
<keyword evidence="6 10" id="KW-0808">Transferase</keyword>
<dbReference type="Gene3D" id="3.20.20.80">
    <property type="entry name" value="Glycosidases"/>
    <property type="match status" value="1"/>
</dbReference>
<dbReference type="PANTHER" id="PTHR32438">
    <property type="entry name" value="4-ALPHA-GLUCANOTRANSFERASE DPE1, CHLOROPLASTIC/AMYLOPLASTIC"/>
    <property type="match status" value="1"/>
</dbReference>
<dbReference type="EMBL" id="QUAJ01000002">
    <property type="protein sequence ID" value="REI42905.1"/>
    <property type="molecule type" value="Genomic_DNA"/>
</dbReference>
<evidence type="ECO:0000256" key="6">
    <source>
        <dbReference type="ARBA" id="ARBA00022679"/>
    </source>
</evidence>
<comment type="caution">
    <text evidence="11">The sequence shown here is derived from an EMBL/GenBank/DDBJ whole genome shotgun (WGS) entry which is preliminary data.</text>
</comment>
<dbReference type="InterPro" id="IPR017853">
    <property type="entry name" value="GH"/>
</dbReference>
<dbReference type="Proteomes" id="UP000263486">
    <property type="component" value="Unassembled WGS sequence"/>
</dbReference>
<organism evidence="11 12">
    <name type="scientific">Psychrilyobacter piezotolerans</name>
    <dbReference type="NCBI Taxonomy" id="2293438"/>
    <lineage>
        <taxon>Bacteria</taxon>
        <taxon>Fusobacteriati</taxon>
        <taxon>Fusobacteriota</taxon>
        <taxon>Fusobacteriia</taxon>
        <taxon>Fusobacteriales</taxon>
        <taxon>Fusobacteriaceae</taxon>
        <taxon>Psychrilyobacter</taxon>
    </lineage>
</organism>
<accession>A0ABX9KKJ8</accession>
<dbReference type="PANTHER" id="PTHR32438:SF5">
    <property type="entry name" value="4-ALPHA-GLUCANOTRANSFERASE DPE1, CHLOROPLASTIC_AMYLOPLASTIC"/>
    <property type="match status" value="1"/>
</dbReference>
<keyword evidence="12" id="KW-1185">Reference proteome</keyword>
<evidence type="ECO:0000256" key="1">
    <source>
        <dbReference type="ARBA" id="ARBA00000439"/>
    </source>
</evidence>
<evidence type="ECO:0000256" key="10">
    <source>
        <dbReference type="RuleBase" id="RU361207"/>
    </source>
</evidence>
<dbReference type="RefSeq" id="WP_114641137.1">
    <property type="nucleotide sequence ID" value="NZ_JAACIO010000002.1"/>
</dbReference>
<reference evidence="11 12" key="1">
    <citation type="submission" date="2018-08" db="EMBL/GenBank/DDBJ databases">
        <title>Draft genome sequence of Psychrilyobacter sp. strain SD5 isolated from Black Sea water.</title>
        <authorList>
            <person name="Yadav S."/>
            <person name="Villanueva L."/>
            <person name="Damste J.S.S."/>
        </authorList>
    </citation>
    <scope>NUCLEOTIDE SEQUENCE [LARGE SCALE GENOMIC DNA]</scope>
    <source>
        <strain evidence="11 12">SD5</strain>
    </source>
</reference>
<dbReference type="NCBIfam" id="NF011080">
    <property type="entry name" value="PRK14508.1-3"/>
    <property type="match status" value="1"/>
</dbReference>
<comment type="catalytic activity">
    <reaction evidence="1 10">
        <text>Transfers a segment of a (1-&gt;4)-alpha-D-glucan to a new position in an acceptor, which may be glucose or a (1-&gt;4)-alpha-D-glucan.</text>
        <dbReference type="EC" id="2.4.1.25"/>
    </reaction>
</comment>
<sequence length="498" mass="58470">MFERSSGILLHISSLGGGRGIGTFGKEAYEFVDFLKKSGQKIWQILPLGTTSYGDSPYQSFSAFAGNPYFIDLEELTDRGGLDREEVEDTDLGDNREYIDYEKLYRNKLKLLKKAYSNEGGDFLEEIEKFKKKHFYWIDDYALFMALKDKNNGKEWTKWVKEEKFAYINTLKKYRIELKNEIDYYIYLQYLFYTQWGRLKRYAHENKVKIMGDLPIFISGDSVDAWLKTELFLFDEEKNMKVVAGCPPDAFSSTGQLWGNPLYNWKIMRRRGYSWWIERMRAAFELYDLVRIDHFRGFESYWEIPADAPTARPGRWVKGPGIELFKAIKSELGDLPIIAEDLGFLTKGVRKLLKDSGYPGMKILEFAFDSREESDYLPHKYPKNSVAYTGTHDNETVVGWYENVVENDKKHAKKYLKKYLKLKKIKSEKINDIFIEAIWKSNSDIVVAQMQDFLGLDNRARMNMPSTLGNNWKWRLKGDELTDKLAKKIKEMTIKYDR</sequence>
<evidence type="ECO:0000256" key="4">
    <source>
        <dbReference type="ARBA" id="ARBA00020295"/>
    </source>
</evidence>
<proteinExistence type="inferred from homology"/>
<dbReference type="EC" id="2.4.1.25" evidence="3 10"/>
<dbReference type="InterPro" id="IPR003385">
    <property type="entry name" value="Glyco_hydro_77"/>
</dbReference>
<dbReference type="GO" id="GO:0004134">
    <property type="term" value="F:4-alpha-glucanotransferase activity"/>
    <property type="evidence" value="ECO:0007669"/>
    <property type="project" value="UniProtKB-EC"/>
</dbReference>
<evidence type="ECO:0000256" key="8">
    <source>
        <dbReference type="ARBA" id="ARBA00031423"/>
    </source>
</evidence>
<evidence type="ECO:0000256" key="9">
    <source>
        <dbReference type="ARBA" id="ARBA00031501"/>
    </source>
</evidence>
<keyword evidence="7 10" id="KW-0119">Carbohydrate metabolism</keyword>
<evidence type="ECO:0000313" key="12">
    <source>
        <dbReference type="Proteomes" id="UP000263486"/>
    </source>
</evidence>
<evidence type="ECO:0000256" key="3">
    <source>
        <dbReference type="ARBA" id="ARBA00012560"/>
    </source>
</evidence>
<evidence type="ECO:0000256" key="5">
    <source>
        <dbReference type="ARBA" id="ARBA00022676"/>
    </source>
</evidence>
<evidence type="ECO:0000256" key="2">
    <source>
        <dbReference type="ARBA" id="ARBA00005684"/>
    </source>
</evidence>
<dbReference type="NCBIfam" id="TIGR00217">
    <property type="entry name" value="malQ"/>
    <property type="match status" value="1"/>
</dbReference>